<evidence type="ECO:0000259" key="9">
    <source>
        <dbReference type="SMART" id="SM00829"/>
    </source>
</evidence>
<feature type="compositionally biased region" description="Basic and acidic residues" evidence="8">
    <location>
        <begin position="526"/>
        <end position="537"/>
    </location>
</feature>
<dbReference type="CDD" id="cd08296">
    <property type="entry name" value="CAD_like"/>
    <property type="match status" value="1"/>
</dbReference>
<dbReference type="PANTHER" id="PTHR42940">
    <property type="entry name" value="ALCOHOL DEHYDROGENASE 1-RELATED"/>
    <property type="match status" value="1"/>
</dbReference>
<comment type="cofactor">
    <cofactor evidence="1 7">
        <name>Zn(2+)</name>
        <dbReference type="ChEBI" id="CHEBI:29105"/>
    </cofactor>
</comment>
<keyword evidence="4 7" id="KW-0862">Zinc</keyword>
<evidence type="ECO:0000256" key="2">
    <source>
        <dbReference type="ARBA" id="ARBA00008072"/>
    </source>
</evidence>
<dbReference type="Pfam" id="PF00107">
    <property type="entry name" value="ADH_zinc_N"/>
    <property type="match status" value="1"/>
</dbReference>
<evidence type="ECO:0000256" key="4">
    <source>
        <dbReference type="ARBA" id="ARBA00022833"/>
    </source>
</evidence>
<dbReference type="InterPro" id="IPR002328">
    <property type="entry name" value="ADH_Zn_CS"/>
</dbReference>
<evidence type="ECO:0000256" key="1">
    <source>
        <dbReference type="ARBA" id="ARBA00001947"/>
    </source>
</evidence>
<evidence type="ECO:0000256" key="5">
    <source>
        <dbReference type="ARBA" id="ARBA00023002"/>
    </source>
</evidence>
<evidence type="ECO:0000256" key="6">
    <source>
        <dbReference type="ARBA" id="ARBA00023027"/>
    </source>
</evidence>
<protein>
    <recommendedName>
        <fullName evidence="9">Enoyl reductase (ER) domain-containing protein</fullName>
    </recommendedName>
</protein>
<sequence>MLSLPKTYKAAVFEKAGQPLTLKDVELKHPQDGQILIKVEACGVCHSDALVQSGGFGPLPRIPGHEVVGKVVEVGPHVTKWKNGDRVGGAWHGGHDGTCRQCNQGLFQMCDNAQINGVTRDGGYAEYCLLQAEAAVRLPAEGDAVQMAPLMCAGVTVHNGIRKMNITPGEIVAIQGLGGLGHLAVQYARKMGYRTVALSRGTDKKDFAIKLGATDYIDTSSQDAAEALQKMGGAALIVATAPNPEHISPLVGGCKPLGKLLILAPVGDVPVNSIAMITKGISVHGWPSGHALDSEDAVAFSERFDVNCMCETFPLAKANEAFEHMISNKARFRAVLTIIDVVSANNPACGIHTQSPIERMDRKGDYATRTIPWRKTKDRGDQTFWAYQLIDIAAQELKVSRDATFVENDFPTREKGLEPQPEEIQRSDFKMDSDDKTPQVYVDIPYTPHQRPPCDANSDDNSHDSQLSELIDNLTISTKSPQESDQEQDKLEDESDALERDDNDIRIGTVEDCELSSEEEEDNDGNDERNEGSGKEGEDGDNDGSNGGNTDVDVERAENDGEIAGDNEGEKGGGDGGDANDEEQGDLEGEDGGCGDFWHEWAEFRNRTANPTTSRPGQVSGAPSPYSA</sequence>
<proteinExistence type="inferred from homology"/>
<dbReference type="Gene3D" id="3.90.180.10">
    <property type="entry name" value="Medium-chain alcohol dehydrogenases, catalytic domain"/>
    <property type="match status" value="1"/>
</dbReference>
<feature type="compositionally biased region" description="Basic and acidic residues" evidence="8">
    <location>
        <begin position="597"/>
        <end position="606"/>
    </location>
</feature>
<dbReference type="AlphaFoldDB" id="A0A0F7SA24"/>
<evidence type="ECO:0000256" key="7">
    <source>
        <dbReference type="RuleBase" id="RU361277"/>
    </source>
</evidence>
<dbReference type="InterPro" id="IPR013149">
    <property type="entry name" value="ADH-like_C"/>
</dbReference>
<dbReference type="SUPFAM" id="SSF50129">
    <property type="entry name" value="GroES-like"/>
    <property type="match status" value="1"/>
</dbReference>
<dbReference type="SUPFAM" id="SSF51735">
    <property type="entry name" value="NAD(P)-binding Rossmann-fold domains"/>
    <property type="match status" value="1"/>
</dbReference>
<dbReference type="InterPro" id="IPR013154">
    <property type="entry name" value="ADH-like_N"/>
</dbReference>
<dbReference type="GO" id="GO:0004022">
    <property type="term" value="F:alcohol dehydrogenase (NAD+) activity"/>
    <property type="evidence" value="ECO:0007669"/>
    <property type="project" value="TreeGrafter"/>
</dbReference>
<dbReference type="SMART" id="SM00829">
    <property type="entry name" value="PKS_ER"/>
    <property type="match status" value="1"/>
</dbReference>
<dbReference type="GO" id="GO:0008270">
    <property type="term" value="F:zinc ion binding"/>
    <property type="evidence" value="ECO:0007669"/>
    <property type="project" value="InterPro"/>
</dbReference>
<feature type="compositionally biased region" description="Acidic residues" evidence="8">
    <location>
        <begin position="484"/>
        <end position="496"/>
    </location>
</feature>
<dbReference type="GO" id="GO:0005737">
    <property type="term" value="C:cytoplasm"/>
    <property type="evidence" value="ECO:0007669"/>
    <property type="project" value="TreeGrafter"/>
</dbReference>
<dbReference type="InterPro" id="IPR020843">
    <property type="entry name" value="ER"/>
</dbReference>
<evidence type="ECO:0000256" key="3">
    <source>
        <dbReference type="ARBA" id="ARBA00022723"/>
    </source>
</evidence>
<feature type="compositionally biased region" description="Acidic residues" evidence="8">
    <location>
        <begin position="578"/>
        <end position="593"/>
    </location>
</feature>
<feature type="region of interest" description="Disordered" evidence="8">
    <location>
        <begin position="477"/>
        <end position="628"/>
    </location>
</feature>
<keyword evidence="6" id="KW-0520">NAD</keyword>
<keyword evidence="5" id="KW-0560">Oxidoreductase</keyword>
<dbReference type="STRING" id="49012.A0A0F7SA24"/>
<feature type="compositionally biased region" description="Polar residues" evidence="8">
    <location>
        <begin position="607"/>
        <end position="617"/>
    </location>
</feature>
<feature type="compositionally biased region" description="Basic and acidic residues" evidence="8">
    <location>
        <begin position="410"/>
        <end position="437"/>
    </location>
</feature>
<accession>A0A0F7SA24</accession>
<dbReference type="InterPro" id="IPR011032">
    <property type="entry name" value="GroES-like_sf"/>
</dbReference>
<dbReference type="FunFam" id="3.40.50.720:FF:000039">
    <property type="entry name" value="Alcohol dehydrogenase AdhP"/>
    <property type="match status" value="1"/>
</dbReference>
<dbReference type="EMBL" id="CCFA01004170">
    <property type="protein sequence ID" value="CDW99116.1"/>
    <property type="molecule type" value="Genomic_DNA"/>
</dbReference>
<name>A0A0F7SA24_9BASI</name>
<evidence type="ECO:0000256" key="8">
    <source>
        <dbReference type="SAM" id="MobiDB-lite"/>
    </source>
</evidence>
<feature type="domain" description="Enoyl reductase (ER)" evidence="9">
    <location>
        <begin position="17"/>
        <end position="336"/>
    </location>
</feature>
<evidence type="ECO:0000313" key="10">
    <source>
        <dbReference type="EMBL" id="CDW99116.1"/>
    </source>
</evidence>
<dbReference type="Pfam" id="PF08240">
    <property type="entry name" value="ADH_N"/>
    <property type="match status" value="1"/>
</dbReference>
<feature type="region of interest" description="Disordered" evidence="8">
    <location>
        <begin position="410"/>
        <end position="465"/>
    </location>
</feature>
<organism evidence="10 11">
    <name type="scientific">Sporisorium scitamineum</name>
    <dbReference type="NCBI Taxonomy" id="49012"/>
    <lineage>
        <taxon>Eukaryota</taxon>
        <taxon>Fungi</taxon>
        <taxon>Dikarya</taxon>
        <taxon>Basidiomycota</taxon>
        <taxon>Ustilaginomycotina</taxon>
        <taxon>Ustilaginomycetes</taxon>
        <taxon>Ustilaginales</taxon>
        <taxon>Ustilaginaceae</taxon>
        <taxon>Sporisorium</taxon>
    </lineage>
</organism>
<dbReference type="InterPro" id="IPR036291">
    <property type="entry name" value="NAD(P)-bd_dom_sf"/>
</dbReference>
<dbReference type="Proteomes" id="UP000242770">
    <property type="component" value="Unassembled WGS sequence"/>
</dbReference>
<dbReference type="PANTHER" id="PTHR42940:SF7">
    <property type="entry name" value="ALCOHOL DEHYDROGENASE-LIKE N-TERMINAL DOMAIN-CONTAINING PROTEIN"/>
    <property type="match status" value="1"/>
</dbReference>
<dbReference type="Gene3D" id="3.40.50.720">
    <property type="entry name" value="NAD(P)-binding Rossmann-like Domain"/>
    <property type="match status" value="1"/>
</dbReference>
<feature type="compositionally biased region" description="Acidic residues" evidence="8">
    <location>
        <begin position="511"/>
        <end position="525"/>
    </location>
</feature>
<evidence type="ECO:0000313" key="11">
    <source>
        <dbReference type="Proteomes" id="UP000242770"/>
    </source>
</evidence>
<dbReference type="PROSITE" id="PS00059">
    <property type="entry name" value="ADH_ZINC"/>
    <property type="match status" value="1"/>
</dbReference>
<gene>
    <name evidence="10" type="primary">SSCI69670.1</name>
</gene>
<keyword evidence="3 7" id="KW-0479">Metal-binding</keyword>
<comment type="similarity">
    <text evidence="2 7">Belongs to the zinc-containing alcohol dehydrogenase family.</text>
</comment>
<reference evidence="11" key="1">
    <citation type="submission" date="2014-06" db="EMBL/GenBank/DDBJ databases">
        <authorList>
            <person name="Berkman P.J."/>
        </authorList>
    </citation>
    <scope>NUCLEOTIDE SEQUENCE [LARGE SCALE GENOMIC DNA]</scope>
</reference>
<keyword evidence="11" id="KW-1185">Reference proteome</keyword>